<sequence>MVSQLWVTFIVLGGGERKEDASFLFRALEKSKALSKVVFDLSLARGLDYYTGVGSIAAGECYDNLVGISVFSRKQVPAVAVSLGIEQVFTIMEQLEKERNQVIRATETQVLVAVLGNDLPLATEVVSELWAAGIKAEFGTNKKFMKQYDRAKQSGIPWIMTVGKNEQKEGTVLLQKVEYRKGLRFQKIGSFRNCKKG</sequence>
<reference evidence="5" key="1">
    <citation type="journal article" date="2023" name="Nat. Commun.">
        <title>Diploid and tetraploid genomes of Acorus and the evolution of monocots.</title>
        <authorList>
            <person name="Ma L."/>
            <person name="Liu K.W."/>
            <person name="Li Z."/>
            <person name="Hsiao Y.Y."/>
            <person name="Qi Y."/>
            <person name="Fu T."/>
            <person name="Tang G.D."/>
            <person name="Zhang D."/>
            <person name="Sun W.H."/>
            <person name="Liu D.K."/>
            <person name="Li Y."/>
            <person name="Chen G.Z."/>
            <person name="Liu X.D."/>
            <person name="Liao X.Y."/>
            <person name="Jiang Y.T."/>
            <person name="Yu X."/>
            <person name="Hao Y."/>
            <person name="Huang J."/>
            <person name="Zhao X.W."/>
            <person name="Ke S."/>
            <person name="Chen Y.Y."/>
            <person name="Wu W.L."/>
            <person name="Hsu J.L."/>
            <person name="Lin Y.F."/>
            <person name="Huang M.D."/>
            <person name="Li C.Y."/>
            <person name="Huang L."/>
            <person name="Wang Z.W."/>
            <person name="Zhao X."/>
            <person name="Zhong W.Y."/>
            <person name="Peng D.H."/>
            <person name="Ahmad S."/>
            <person name="Lan S."/>
            <person name="Zhang J.S."/>
            <person name="Tsai W.C."/>
            <person name="Van de Peer Y."/>
            <person name="Liu Z.J."/>
        </authorList>
    </citation>
    <scope>NUCLEOTIDE SEQUENCE</scope>
    <source>
        <strain evidence="5">SCP</strain>
    </source>
</reference>
<evidence type="ECO:0000256" key="2">
    <source>
        <dbReference type="ARBA" id="ARBA00022840"/>
    </source>
</evidence>
<keyword evidence="1" id="KW-0547">Nucleotide-binding</keyword>
<keyword evidence="6" id="KW-1185">Reference proteome</keyword>
<dbReference type="FunFam" id="3.40.50.800:FF:000012">
    <property type="entry name" value="Histidine--tRNA ligase, cytoplasmic"/>
    <property type="match status" value="1"/>
</dbReference>
<dbReference type="SUPFAM" id="SSF55681">
    <property type="entry name" value="Class II aaRS and biotin synthetases"/>
    <property type="match status" value="1"/>
</dbReference>
<keyword evidence="5" id="KW-0436">Ligase</keyword>
<dbReference type="EMBL" id="JAUJYN010000004">
    <property type="protein sequence ID" value="KAK1272501.1"/>
    <property type="molecule type" value="Genomic_DNA"/>
</dbReference>
<dbReference type="Proteomes" id="UP001179952">
    <property type="component" value="Unassembled WGS sequence"/>
</dbReference>
<dbReference type="PANTHER" id="PTHR11476:SF7">
    <property type="entry name" value="HISTIDINE--TRNA LIGASE"/>
    <property type="match status" value="1"/>
</dbReference>
<reference evidence="5" key="2">
    <citation type="submission" date="2023-06" db="EMBL/GenBank/DDBJ databases">
        <authorList>
            <person name="Ma L."/>
            <person name="Liu K.-W."/>
            <person name="Li Z."/>
            <person name="Hsiao Y.-Y."/>
            <person name="Qi Y."/>
            <person name="Fu T."/>
            <person name="Tang G."/>
            <person name="Zhang D."/>
            <person name="Sun W.-H."/>
            <person name="Liu D.-K."/>
            <person name="Li Y."/>
            <person name="Chen G.-Z."/>
            <person name="Liu X.-D."/>
            <person name="Liao X.-Y."/>
            <person name="Jiang Y.-T."/>
            <person name="Yu X."/>
            <person name="Hao Y."/>
            <person name="Huang J."/>
            <person name="Zhao X.-W."/>
            <person name="Ke S."/>
            <person name="Chen Y.-Y."/>
            <person name="Wu W.-L."/>
            <person name="Hsu J.-L."/>
            <person name="Lin Y.-F."/>
            <person name="Huang M.-D."/>
            <person name="Li C.-Y."/>
            <person name="Huang L."/>
            <person name="Wang Z.-W."/>
            <person name="Zhao X."/>
            <person name="Zhong W.-Y."/>
            <person name="Peng D.-H."/>
            <person name="Ahmad S."/>
            <person name="Lan S."/>
            <person name="Zhang J.-S."/>
            <person name="Tsai W.-C."/>
            <person name="Van De Peer Y."/>
            <person name="Liu Z.-J."/>
        </authorList>
    </citation>
    <scope>NUCLEOTIDE SEQUENCE</scope>
    <source>
        <strain evidence="5">SCP</strain>
        <tissue evidence="5">Leaves</tissue>
    </source>
</reference>
<organism evidence="5 6">
    <name type="scientific">Acorus gramineus</name>
    <name type="common">Dwarf sweet flag</name>
    <dbReference type="NCBI Taxonomy" id="55184"/>
    <lineage>
        <taxon>Eukaryota</taxon>
        <taxon>Viridiplantae</taxon>
        <taxon>Streptophyta</taxon>
        <taxon>Embryophyta</taxon>
        <taxon>Tracheophyta</taxon>
        <taxon>Spermatophyta</taxon>
        <taxon>Magnoliopsida</taxon>
        <taxon>Liliopsida</taxon>
        <taxon>Acoraceae</taxon>
        <taxon>Acorus</taxon>
    </lineage>
</organism>
<evidence type="ECO:0000256" key="1">
    <source>
        <dbReference type="ARBA" id="ARBA00022741"/>
    </source>
</evidence>
<dbReference type="Pfam" id="PF03129">
    <property type="entry name" value="HGTP_anticodon"/>
    <property type="match status" value="1"/>
</dbReference>
<dbReference type="GO" id="GO:0005739">
    <property type="term" value="C:mitochondrion"/>
    <property type="evidence" value="ECO:0007669"/>
    <property type="project" value="TreeGrafter"/>
</dbReference>
<comment type="caution">
    <text evidence="5">The sequence shown here is derived from an EMBL/GenBank/DDBJ whole genome shotgun (WGS) entry which is preliminary data.</text>
</comment>
<keyword evidence="2" id="KW-0067">ATP-binding</keyword>
<dbReference type="GO" id="GO:0006427">
    <property type="term" value="P:histidyl-tRNA aminoacylation"/>
    <property type="evidence" value="ECO:0007669"/>
    <property type="project" value="TreeGrafter"/>
</dbReference>
<dbReference type="Gene3D" id="3.40.50.800">
    <property type="entry name" value="Anticodon-binding domain"/>
    <property type="match status" value="1"/>
</dbReference>
<dbReference type="InterPro" id="IPR004154">
    <property type="entry name" value="Anticodon-bd"/>
</dbReference>
<dbReference type="GO" id="GO:0003723">
    <property type="term" value="F:RNA binding"/>
    <property type="evidence" value="ECO:0007669"/>
    <property type="project" value="TreeGrafter"/>
</dbReference>
<dbReference type="GO" id="GO:0032543">
    <property type="term" value="P:mitochondrial translation"/>
    <property type="evidence" value="ECO:0007669"/>
    <property type="project" value="TreeGrafter"/>
</dbReference>
<dbReference type="SUPFAM" id="SSF52954">
    <property type="entry name" value="Class II aaRS ABD-related"/>
    <property type="match status" value="1"/>
</dbReference>
<proteinExistence type="predicted"/>
<dbReference type="Gene3D" id="3.30.930.10">
    <property type="entry name" value="Bira Bifunctional Protein, Domain 2"/>
    <property type="match status" value="1"/>
</dbReference>
<protein>
    <submittedName>
        <fullName evidence="5">Histidine--tRNA ligase</fullName>
    </submittedName>
</protein>
<dbReference type="AlphaFoldDB" id="A0AAV9B7Q2"/>
<accession>A0AAV9B7Q2</accession>
<evidence type="ECO:0000313" key="5">
    <source>
        <dbReference type="EMBL" id="KAK1272501.1"/>
    </source>
</evidence>
<evidence type="ECO:0000313" key="6">
    <source>
        <dbReference type="Proteomes" id="UP001179952"/>
    </source>
</evidence>
<feature type="domain" description="Anticodon-binding" evidence="4">
    <location>
        <begin position="109"/>
        <end position="178"/>
    </location>
</feature>
<dbReference type="PANTHER" id="PTHR11476">
    <property type="entry name" value="HISTIDYL-TRNA SYNTHETASE"/>
    <property type="match status" value="1"/>
</dbReference>
<dbReference type="GO" id="GO:0005829">
    <property type="term" value="C:cytosol"/>
    <property type="evidence" value="ECO:0007669"/>
    <property type="project" value="TreeGrafter"/>
</dbReference>
<evidence type="ECO:0000256" key="3">
    <source>
        <dbReference type="ARBA" id="ARBA00022917"/>
    </source>
</evidence>
<evidence type="ECO:0000259" key="4">
    <source>
        <dbReference type="Pfam" id="PF03129"/>
    </source>
</evidence>
<dbReference type="GO" id="GO:0005524">
    <property type="term" value="F:ATP binding"/>
    <property type="evidence" value="ECO:0007669"/>
    <property type="project" value="UniProtKB-KW"/>
</dbReference>
<keyword evidence="3" id="KW-0648">Protein biosynthesis</keyword>
<dbReference type="InterPro" id="IPR036621">
    <property type="entry name" value="Anticodon-bd_dom_sf"/>
</dbReference>
<gene>
    <name evidence="5" type="ORF">QJS04_geneDACA012535</name>
</gene>
<dbReference type="GO" id="GO:0004821">
    <property type="term" value="F:histidine-tRNA ligase activity"/>
    <property type="evidence" value="ECO:0007669"/>
    <property type="project" value="TreeGrafter"/>
</dbReference>
<dbReference type="InterPro" id="IPR045864">
    <property type="entry name" value="aa-tRNA-synth_II/BPL/LPL"/>
</dbReference>
<name>A0AAV9B7Q2_ACOGR</name>